<evidence type="ECO:0000259" key="2">
    <source>
        <dbReference type="Pfam" id="PF00004"/>
    </source>
</evidence>
<feature type="region of interest" description="Disordered" evidence="1">
    <location>
        <begin position="1"/>
        <end position="30"/>
    </location>
</feature>
<dbReference type="CDD" id="cd00009">
    <property type="entry name" value="AAA"/>
    <property type="match status" value="1"/>
</dbReference>
<dbReference type="InterPro" id="IPR027417">
    <property type="entry name" value="P-loop_NTPase"/>
</dbReference>
<dbReference type="Pfam" id="PF00004">
    <property type="entry name" value="AAA"/>
    <property type="match status" value="1"/>
</dbReference>
<dbReference type="InterPro" id="IPR003959">
    <property type="entry name" value="ATPase_AAA_core"/>
</dbReference>
<dbReference type="GO" id="GO:0005524">
    <property type="term" value="F:ATP binding"/>
    <property type="evidence" value="ECO:0007669"/>
    <property type="project" value="InterPro"/>
</dbReference>
<keyword evidence="4" id="KW-1185">Reference proteome</keyword>
<dbReference type="OrthoDB" id="9806903at2"/>
<protein>
    <submittedName>
        <fullName evidence="3">AAA family ATPase</fullName>
    </submittedName>
</protein>
<evidence type="ECO:0000256" key="1">
    <source>
        <dbReference type="SAM" id="MobiDB-lite"/>
    </source>
</evidence>
<dbReference type="PANTHER" id="PTHR43392">
    <property type="entry name" value="AAA-TYPE ATPASE FAMILY PROTEIN / ANKYRIN REPEAT FAMILY PROTEIN"/>
    <property type="match status" value="1"/>
</dbReference>
<dbReference type="GO" id="GO:0016887">
    <property type="term" value="F:ATP hydrolysis activity"/>
    <property type="evidence" value="ECO:0007669"/>
    <property type="project" value="InterPro"/>
</dbReference>
<organism evidence="3 4">
    <name type="scientific">Leekyejoonella antrihumi</name>
    <dbReference type="NCBI Taxonomy" id="1660198"/>
    <lineage>
        <taxon>Bacteria</taxon>
        <taxon>Bacillati</taxon>
        <taxon>Actinomycetota</taxon>
        <taxon>Actinomycetes</taxon>
        <taxon>Micrococcales</taxon>
        <taxon>Dermacoccaceae</taxon>
        <taxon>Leekyejoonella</taxon>
    </lineage>
</organism>
<dbReference type="AlphaFoldDB" id="A0A563E6R9"/>
<reference evidence="3 4" key="2">
    <citation type="submission" date="2019-08" db="EMBL/GenBank/DDBJ databases">
        <title>Jejuicoccus antrihumi gen. nov., sp. nov., a new member of the family Dermacoccaceae isolated from a cave.</title>
        <authorList>
            <person name="Schumann P."/>
            <person name="Kim I.S."/>
        </authorList>
    </citation>
    <scope>NUCLEOTIDE SEQUENCE [LARGE SCALE GENOMIC DNA]</scope>
    <source>
        <strain evidence="3 4">C5-26</strain>
    </source>
</reference>
<comment type="caution">
    <text evidence="3">The sequence shown here is derived from an EMBL/GenBank/DDBJ whole genome shotgun (WGS) entry which is preliminary data.</text>
</comment>
<sequence>MERATTHITVAEPAAPNARSERTRGTDPRPETVEQVLADLDLQKGQDAVKRQVRGLLAQTRAQLARNDAGLKQARPTEHFVFAGPPGTGKTTVARMIARLCKPSESWKTDRWWRSTDPGRSASTTGRPWLAPRRTSMRRPAEFSSSMSRTRFRMSDFLRATRSGRGNRHHLEADGGRS</sequence>
<reference evidence="3 4" key="1">
    <citation type="submission" date="2019-05" db="EMBL/GenBank/DDBJ databases">
        <authorList>
            <person name="Lee S.D."/>
        </authorList>
    </citation>
    <scope>NUCLEOTIDE SEQUENCE [LARGE SCALE GENOMIC DNA]</scope>
    <source>
        <strain evidence="3 4">C5-26</strain>
    </source>
</reference>
<feature type="compositionally biased region" description="Basic and acidic residues" evidence="1">
    <location>
        <begin position="169"/>
        <end position="178"/>
    </location>
</feature>
<dbReference type="Gene3D" id="3.40.50.300">
    <property type="entry name" value="P-loop containing nucleotide triphosphate hydrolases"/>
    <property type="match status" value="1"/>
</dbReference>
<dbReference type="SUPFAM" id="SSF52540">
    <property type="entry name" value="P-loop containing nucleoside triphosphate hydrolases"/>
    <property type="match status" value="2"/>
</dbReference>
<feature type="region of interest" description="Disordered" evidence="1">
    <location>
        <begin position="111"/>
        <end position="130"/>
    </location>
</feature>
<dbReference type="Proteomes" id="UP000320244">
    <property type="component" value="Unassembled WGS sequence"/>
</dbReference>
<dbReference type="EMBL" id="VCQV01000003">
    <property type="protein sequence ID" value="TWP38216.1"/>
    <property type="molecule type" value="Genomic_DNA"/>
</dbReference>
<name>A0A563E6R9_9MICO</name>
<dbReference type="PANTHER" id="PTHR43392:SF2">
    <property type="entry name" value="AAA-TYPE ATPASE FAMILY PROTEIN _ ANKYRIN REPEAT FAMILY PROTEIN"/>
    <property type="match status" value="1"/>
</dbReference>
<feature type="compositionally biased region" description="Basic and acidic residues" evidence="1">
    <location>
        <begin position="19"/>
        <end position="30"/>
    </location>
</feature>
<evidence type="ECO:0000313" key="4">
    <source>
        <dbReference type="Proteomes" id="UP000320244"/>
    </source>
</evidence>
<feature type="region of interest" description="Disordered" evidence="1">
    <location>
        <begin position="159"/>
        <end position="178"/>
    </location>
</feature>
<proteinExistence type="predicted"/>
<gene>
    <name evidence="3" type="ORF">FGL98_03030</name>
</gene>
<dbReference type="InterPro" id="IPR050773">
    <property type="entry name" value="CbxX/CfxQ_RuBisCO_ESX"/>
</dbReference>
<evidence type="ECO:0000313" key="3">
    <source>
        <dbReference type="EMBL" id="TWP38216.1"/>
    </source>
</evidence>
<accession>A0A563E6R9</accession>
<feature type="domain" description="ATPase AAA-type core" evidence="2">
    <location>
        <begin position="81"/>
        <end position="101"/>
    </location>
</feature>